<evidence type="ECO:0000313" key="2">
    <source>
        <dbReference type="Proteomes" id="UP001244011"/>
    </source>
</evidence>
<proteinExistence type="predicted"/>
<protein>
    <submittedName>
        <fullName evidence="1">Uncharacterized protein</fullName>
    </submittedName>
</protein>
<evidence type="ECO:0000313" key="1">
    <source>
        <dbReference type="EMBL" id="KAK1764171.1"/>
    </source>
</evidence>
<dbReference type="EMBL" id="MU839022">
    <property type="protein sequence ID" value="KAK1764171.1"/>
    <property type="molecule type" value="Genomic_DNA"/>
</dbReference>
<keyword evidence="2" id="KW-1185">Reference proteome</keyword>
<dbReference type="RefSeq" id="XP_060280384.1">
    <property type="nucleotide sequence ID" value="XM_060428825.1"/>
</dbReference>
<name>A0AAJ0FD23_9PEZI</name>
<gene>
    <name evidence="1" type="ORF">QBC33DRAFT_548270</name>
</gene>
<reference evidence="1" key="1">
    <citation type="submission" date="2023-06" db="EMBL/GenBank/DDBJ databases">
        <title>Genome-scale phylogeny and comparative genomics of the fungal order Sordariales.</title>
        <authorList>
            <consortium name="Lawrence Berkeley National Laboratory"/>
            <person name="Hensen N."/>
            <person name="Bonometti L."/>
            <person name="Westerberg I."/>
            <person name="Brannstrom I.O."/>
            <person name="Guillou S."/>
            <person name="Cros-Aarteil S."/>
            <person name="Calhoun S."/>
            <person name="Haridas S."/>
            <person name="Kuo A."/>
            <person name="Mondo S."/>
            <person name="Pangilinan J."/>
            <person name="Riley R."/>
            <person name="Labutti K."/>
            <person name="Andreopoulos B."/>
            <person name="Lipzen A."/>
            <person name="Chen C."/>
            <person name="Yanf M."/>
            <person name="Daum C."/>
            <person name="Ng V."/>
            <person name="Clum A."/>
            <person name="Steindorff A."/>
            <person name="Ohm R."/>
            <person name="Martin F."/>
            <person name="Silar P."/>
            <person name="Natvig D."/>
            <person name="Lalanne C."/>
            <person name="Gautier V."/>
            <person name="Ament-Velasquez S.L."/>
            <person name="Kruys A."/>
            <person name="Hutchinson M.I."/>
            <person name="Powell A.J."/>
            <person name="Barry K."/>
            <person name="Miller A.N."/>
            <person name="Grigoriev I.V."/>
            <person name="Debuchy R."/>
            <person name="Gladieux P."/>
            <person name="Thoren M.H."/>
            <person name="Johannesson H."/>
        </authorList>
    </citation>
    <scope>NUCLEOTIDE SEQUENCE</scope>
    <source>
        <strain evidence="1">8032-3</strain>
    </source>
</reference>
<accession>A0AAJ0FD23</accession>
<dbReference type="Proteomes" id="UP001244011">
    <property type="component" value="Unassembled WGS sequence"/>
</dbReference>
<dbReference type="AlphaFoldDB" id="A0AAJ0FD23"/>
<dbReference type="GeneID" id="85312012"/>
<organism evidence="1 2">
    <name type="scientific">Phialemonium atrogriseum</name>
    <dbReference type="NCBI Taxonomy" id="1093897"/>
    <lineage>
        <taxon>Eukaryota</taxon>
        <taxon>Fungi</taxon>
        <taxon>Dikarya</taxon>
        <taxon>Ascomycota</taxon>
        <taxon>Pezizomycotina</taxon>
        <taxon>Sordariomycetes</taxon>
        <taxon>Sordariomycetidae</taxon>
        <taxon>Cephalothecales</taxon>
        <taxon>Cephalothecaceae</taxon>
        <taxon>Phialemonium</taxon>
    </lineage>
</organism>
<comment type="caution">
    <text evidence="1">The sequence shown here is derived from an EMBL/GenBank/DDBJ whole genome shotgun (WGS) entry which is preliminary data.</text>
</comment>
<sequence length="248" mass="27552">MIGPPGCTGRDLQTLRHRRFALDPATLVFKERIDGGLDGYVWKVYFGDAGPFALKVFWDAAPPEFYHYYAPQQECHNAAVLQKMAAAVASGPVLIYNAPETKEDALSNFYPYSDESRLAQKSVENLETMDGTRLISSILRMVQCHGWLRLSGSVFPTLPLSLRPPSMKVGKIQRSMSSRKEYIALVYELVEDGENLPAAVEEVADFLWCAGFSHTLSPAARNWKIGVLVIWEISSTLAVFGGSNRSTE</sequence>